<dbReference type="Gene3D" id="2.40.170.20">
    <property type="entry name" value="TonB-dependent receptor, beta-barrel domain"/>
    <property type="match status" value="1"/>
</dbReference>
<gene>
    <name evidence="6" type="ORF">GCM10022216_18510</name>
</gene>
<feature type="chain" id="PRO_5046889434" evidence="4">
    <location>
        <begin position="25"/>
        <end position="992"/>
    </location>
</feature>
<evidence type="ECO:0000256" key="3">
    <source>
        <dbReference type="ARBA" id="ARBA00023237"/>
    </source>
</evidence>
<evidence type="ECO:0000313" key="7">
    <source>
        <dbReference type="Proteomes" id="UP001500101"/>
    </source>
</evidence>
<dbReference type="EMBL" id="BAAAZI010000007">
    <property type="protein sequence ID" value="GAA4139892.1"/>
    <property type="molecule type" value="Genomic_DNA"/>
</dbReference>
<dbReference type="InterPro" id="IPR036942">
    <property type="entry name" value="Beta-barrel_TonB_sf"/>
</dbReference>
<dbReference type="InterPro" id="IPR037066">
    <property type="entry name" value="Plug_dom_sf"/>
</dbReference>
<organism evidence="6 7">
    <name type="scientific">Sphingobacterium kyonggiense</name>
    <dbReference type="NCBI Taxonomy" id="714075"/>
    <lineage>
        <taxon>Bacteria</taxon>
        <taxon>Pseudomonadati</taxon>
        <taxon>Bacteroidota</taxon>
        <taxon>Sphingobacteriia</taxon>
        <taxon>Sphingobacteriales</taxon>
        <taxon>Sphingobacteriaceae</taxon>
        <taxon>Sphingobacterium</taxon>
    </lineage>
</organism>
<evidence type="ECO:0000256" key="1">
    <source>
        <dbReference type="ARBA" id="ARBA00004442"/>
    </source>
</evidence>
<dbReference type="InterPro" id="IPR023996">
    <property type="entry name" value="TonB-dep_OMP_SusC/RagA"/>
</dbReference>
<evidence type="ECO:0000259" key="5">
    <source>
        <dbReference type="Pfam" id="PF07715"/>
    </source>
</evidence>
<dbReference type="Gene3D" id="2.170.130.10">
    <property type="entry name" value="TonB-dependent receptor, plug domain"/>
    <property type="match status" value="1"/>
</dbReference>
<reference evidence="7" key="1">
    <citation type="journal article" date="2019" name="Int. J. Syst. Evol. Microbiol.">
        <title>The Global Catalogue of Microorganisms (GCM) 10K type strain sequencing project: providing services to taxonomists for standard genome sequencing and annotation.</title>
        <authorList>
            <consortium name="The Broad Institute Genomics Platform"/>
            <consortium name="The Broad Institute Genome Sequencing Center for Infectious Disease"/>
            <person name="Wu L."/>
            <person name="Ma J."/>
        </authorList>
    </citation>
    <scope>NUCLEOTIDE SEQUENCE [LARGE SCALE GENOMIC DNA]</scope>
    <source>
        <strain evidence="7">JCM 16704</strain>
    </source>
</reference>
<keyword evidence="2" id="KW-0472">Membrane</keyword>
<dbReference type="SUPFAM" id="SSF56935">
    <property type="entry name" value="Porins"/>
    <property type="match status" value="1"/>
</dbReference>
<dbReference type="NCBIfam" id="TIGR04056">
    <property type="entry name" value="OMP_RagA_SusC"/>
    <property type="match status" value="1"/>
</dbReference>
<evidence type="ECO:0000256" key="4">
    <source>
        <dbReference type="SAM" id="SignalP"/>
    </source>
</evidence>
<protein>
    <submittedName>
        <fullName evidence="6">SusC/RagA family TonB-linked outer membrane protein</fullName>
    </submittedName>
</protein>
<feature type="signal peptide" evidence="4">
    <location>
        <begin position="1"/>
        <end position="24"/>
    </location>
</feature>
<accession>A0ABP7YSN7</accession>
<proteinExistence type="predicted"/>
<dbReference type="Proteomes" id="UP001500101">
    <property type="component" value="Unassembled WGS sequence"/>
</dbReference>
<dbReference type="Pfam" id="PF07715">
    <property type="entry name" value="Plug"/>
    <property type="match status" value="1"/>
</dbReference>
<keyword evidence="3" id="KW-0998">Cell outer membrane</keyword>
<comment type="subcellular location">
    <subcellularLocation>
        <location evidence="1">Cell outer membrane</location>
    </subcellularLocation>
</comment>
<dbReference type="RefSeq" id="WP_344674417.1">
    <property type="nucleotide sequence ID" value="NZ_BAAAZI010000007.1"/>
</dbReference>
<keyword evidence="7" id="KW-1185">Reference proteome</keyword>
<name>A0ABP7YSN7_9SPHI</name>
<evidence type="ECO:0000256" key="2">
    <source>
        <dbReference type="ARBA" id="ARBA00023136"/>
    </source>
</evidence>
<sequence length="992" mass="111964">MVKTSISLSIALFLAVGGLAHTHAADKPIFRSSNSTYRSTLETSAIDTSKYNAKTDTIGQMMKALQKFKTAKDSINIREAIAVPNLSLQQIVKGHLAGLYVQEPNGEPGTEQSMIIQGPSGILFSKKDIYALQPAVYLNGVPLVQDNPFAFDVQKYDYNRVGPANNLLAQVNISNIQSIVVVKDPFELAKLGPNAANGAVYITTKNAKAGVRDISLNSYFGYVTAPKVYTVNGEHENNFRRPFYQQYASKEQYDNYSLYLRDSTNLAYFGPSNWNDLYYKNTPTFSADLGITGGNDRANFRFFGSGTKNAGNADDTNIDRYNVFFGINMAPFSWLTVSSNVNAVRLDRTRNKSLRDRFAETRYIPDLSTPLSPNKDNFGVYLDESKKNVDNNRTTTLNGNVTLSSKLDKLTLASSLIFDYNEGVRDYFTPSTLMDGVSYISTYFGYNQRLIFQNTIGYDFEFNEDHSLDLEAGHVYQGDTYKYNYARAYNGPNDYVKLVFVNPGEPGDGYLNALNAGNFYVFRYIDKEVNNLLSFYGSARYKYKDLFSINALIRRDGSSNGQPDSRWLTTPAVSATYNLKEQFLKDNTFFNQLSLNAGWGRNIRIFLDDRYAAGPQYRTESGWYEEPTIPGYGGLVGINRPYNSGFIGYGIKLPYADRTNISLDGTFFNNRMNAAISLYNRNDKNQLVGVPVPLESGYSLNYKTGMEVNNKGLEFLLNGQILQNQDKLRWNSSINLNYNKNEVTALPDGLTELINGDNKLEVGKPITSYWIYKNQGIYNSDSEVPNGHTFHGIPMFAGDPRWQDLNNDNRVDNNDKVLEGNRIPTLIGGWSNTFSYKNFDLNFHFFFATGHKILNQYQSTKYDFINRESGNDITAVKEVSSWQTSDKELSYPIYNPWSDVSPYRLDQDLFLEDASYLKLRSITLGYDFKNMPFLKNSAGNFRRVYLYATAQNVWTLSKFSGVDPELSNFNGVYDGANLTIPRTFVLGLKLDL</sequence>
<dbReference type="InterPro" id="IPR012910">
    <property type="entry name" value="Plug_dom"/>
</dbReference>
<comment type="caution">
    <text evidence="6">The sequence shown here is derived from an EMBL/GenBank/DDBJ whole genome shotgun (WGS) entry which is preliminary data.</text>
</comment>
<keyword evidence="4" id="KW-0732">Signal</keyword>
<feature type="domain" description="TonB-dependent receptor plug" evidence="5">
    <location>
        <begin position="78"/>
        <end position="199"/>
    </location>
</feature>
<evidence type="ECO:0000313" key="6">
    <source>
        <dbReference type="EMBL" id="GAA4139892.1"/>
    </source>
</evidence>